<name>A0A931DLK2_9ACTN</name>
<evidence type="ECO:0000313" key="10">
    <source>
        <dbReference type="Proteomes" id="UP000614047"/>
    </source>
</evidence>
<keyword evidence="2" id="KW-1003">Cell membrane</keyword>
<feature type="transmembrane region" description="Helical" evidence="6">
    <location>
        <begin position="44"/>
        <end position="64"/>
    </location>
</feature>
<keyword evidence="3 6" id="KW-0812">Transmembrane</keyword>
<dbReference type="Proteomes" id="UP000614047">
    <property type="component" value="Unassembled WGS sequence"/>
</dbReference>
<evidence type="ECO:0000256" key="3">
    <source>
        <dbReference type="ARBA" id="ARBA00022692"/>
    </source>
</evidence>
<keyword evidence="10" id="KW-1185">Reference proteome</keyword>
<dbReference type="InterPro" id="IPR018649">
    <property type="entry name" value="SHOCT"/>
</dbReference>
<sequence length="129" mass="14824">MNYPLLNVFLTMMWFFLWIIWFVLLFRVITDVFRDDSLSGWGKAGWTVFLIVLPFLGVLVYLIARGRGMGDREAARMRERESRYYTAAGLDLGRGTGQAEELGRLAELRDHGDLTAEEFERAKTKVLAA</sequence>
<feature type="domain" description="Cardiolipin synthase N-terminal" evidence="8">
    <location>
        <begin position="19"/>
        <end position="65"/>
    </location>
</feature>
<dbReference type="Pfam" id="PF13396">
    <property type="entry name" value="PLDc_N"/>
    <property type="match status" value="1"/>
</dbReference>
<evidence type="ECO:0000256" key="4">
    <source>
        <dbReference type="ARBA" id="ARBA00022989"/>
    </source>
</evidence>
<keyword evidence="4 6" id="KW-1133">Transmembrane helix</keyword>
<dbReference type="RefSeq" id="WP_197012348.1">
    <property type="nucleotide sequence ID" value="NZ_BAABES010000010.1"/>
</dbReference>
<dbReference type="Pfam" id="PF09851">
    <property type="entry name" value="SHOCT"/>
    <property type="match status" value="1"/>
</dbReference>
<evidence type="ECO:0000256" key="6">
    <source>
        <dbReference type="SAM" id="Phobius"/>
    </source>
</evidence>
<evidence type="ECO:0000259" key="8">
    <source>
        <dbReference type="Pfam" id="PF13396"/>
    </source>
</evidence>
<dbReference type="GO" id="GO:0005886">
    <property type="term" value="C:plasma membrane"/>
    <property type="evidence" value="ECO:0007669"/>
    <property type="project" value="UniProtKB-SubCell"/>
</dbReference>
<evidence type="ECO:0000259" key="7">
    <source>
        <dbReference type="Pfam" id="PF09851"/>
    </source>
</evidence>
<gene>
    <name evidence="9" type="ORF">IW256_003914</name>
</gene>
<evidence type="ECO:0000313" key="9">
    <source>
        <dbReference type="EMBL" id="MBG6089801.1"/>
    </source>
</evidence>
<feature type="domain" description="SHOCT" evidence="7">
    <location>
        <begin position="100"/>
        <end position="127"/>
    </location>
</feature>
<reference evidence="9" key="1">
    <citation type="submission" date="2020-11" db="EMBL/GenBank/DDBJ databases">
        <title>Sequencing the genomes of 1000 actinobacteria strains.</title>
        <authorList>
            <person name="Klenk H.-P."/>
        </authorList>
    </citation>
    <scope>NUCLEOTIDE SEQUENCE</scope>
    <source>
        <strain evidence="9">DSM 43175</strain>
    </source>
</reference>
<evidence type="ECO:0000256" key="2">
    <source>
        <dbReference type="ARBA" id="ARBA00022475"/>
    </source>
</evidence>
<protein>
    <submittedName>
        <fullName evidence="9">Membrane protein</fullName>
    </submittedName>
</protein>
<dbReference type="InterPro" id="IPR027379">
    <property type="entry name" value="CLS_N"/>
</dbReference>
<dbReference type="AlphaFoldDB" id="A0A931DLK2"/>
<organism evidence="9 10">
    <name type="scientific">Actinomadura viridis</name>
    <dbReference type="NCBI Taxonomy" id="58110"/>
    <lineage>
        <taxon>Bacteria</taxon>
        <taxon>Bacillati</taxon>
        <taxon>Actinomycetota</taxon>
        <taxon>Actinomycetes</taxon>
        <taxon>Streptosporangiales</taxon>
        <taxon>Thermomonosporaceae</taxon>
        <taxon>Actinomadura</taxon>
    </lineage>
</organism>
<comment type="subcellular location">
    <subcellularLocation>
        <location evidence="1">Cell membrane</location>
        <topology evidence="1">Multi-pass membrane protein</topology>
    </subcellularLocation>
</comment>
<proteinExistence type="predicted"/>
<comment type="caution">
    <text evidence="9">The sequence shown here is derived from an EMBL/GenBank/DDBJ whole genome shotgun (WGS) entry which is preliminary data.</text>
</comment>
<accession>A0A931DLK2</accession>
<feature type="transmembrane region" description="Helical" evidence="6">
    <location>
        <begin position="5"/>
        <end position="24"/>
    </location>
</feature>
<keyword evidence="5 6" id="KW-0472">Membrane</keyword>
<evidence type="ECO:0000256" key="1">
    <source>
        <dbReference type="ARBA" id="ARBA00004651"/>
    </source>
</evidence>
<dbReference type="EMBL" id="JADOUA010000001">
    <property type="protein sequence ID" value="MBG6089801.1"/>
    <property type="molecule type" value="Genomic_DNA"/>
</dbReference>
<evidence type="ECO:0000256" key="5">
    <source>
        <dbReference type="ARBA" id="ARBA00023136"/>
    </source>
</evidence>